<dbReference type="EMBL" id="JASNFN010000024">
    <property type="protein sequence ID" value="MDP5184491.1"/>
    <property type="molecule type" value="Genomic_DNA"/>
</dbReference>
<dbReference type="Pfam" id="PF00582">
    <property type="entry name" value="Usp"/>
    <property type="match status" value="1"/>
</dbReference>
<gene>
    <name evidence="3" type="ORF">QOZ88_17785</name>
</gene>
<comment type="similarity">
    <text evidence="1">Belongs to the universal stress protein A family.</text>
</comment>
<evidence type="ECO:0000313" key="4">
    <source>
        <dbReference type="Proteomes" id="UP001233673"/>
    </source>
</evidence>
<evidence type="ECO:0000313" key="3">
    <source>
        <dbReference type="EMBL" id="MDP5184491.1"/>
    </source>
</evidence>
<dbReference type="RefSeq" id="WP_306001053.1">
    <property type="nucleotide sequence ID" value="NZ_JASNFN010000024.1"/>
</dbReference>
<protein>
    <submittedName>
        <fullName evidence="3">Universal stress protein</fullName>
    </submittedName>
</protein>
<dbReference type="Proteomes" id="UP001233673">
    <property type="component" value="Unassembled WGS sequence"/>
</dbReference>
<evidence type="ECO:0000256" key="1">
    <source>
        <dbReference type="ARBA" id="ARBA00008791"/>
    </source>
</evidence>
<sequence length="138" mass="14485">MTIVVGYVPKPEGRAALQAAVEEADLRNQPLHVLNTSRGDSLVDPSYADAGDLAEVRRVLEESGVPFELEQRVGGRDGAEEIVALADRLDASLIVIGLRRRTPTGKLIFGSDAQRILLDAGCQVLAVKAGPGGSGAGR</sequence>
<comment type="caution">
    <text evidence="3">The sequence shown here is derived from an EMBL/GenBank/DDBJ whole genome shotgun (WGS) entry which is preliminary data.</text>
</comment>
<proteinExistence type="inferred from homology"/>
<dbReference type="PANTHER" id="PTHR46268">
    <property type="entry name" value="STRESS RESPONSE PROTEIN NHAX"/>
    <property type="match status" value="1"/>
</dbReference>
<dbReference type="SUPFAM" id="SSF52402">
    <property type="entry name" value="Adenine nucleotide alpha hydrolases-like"/>
    <property type="match status" value="1"/>
</dbReference>
<organism evidence="3 4">
    <name type="scientific">Blastococcus carthaginiensis</name>
    <dbReference type="NCBI Taxonomy" id="3050034"/>
    <lineage>
        <taxon>Bacteria</taxon>
        <taxon>Bacillati</taxon>
        <taxon>Actinomycetota</taxon>
        <taxon>Actinomycetes</taxon>
        <taxon>Geodermatophilales</taxon>
        <taxon>Geodermatophilaceae</taxon>
        <taxon>Blastococcus</taxon>
    </lineage>
</organism>
<dbReference type="InterPro" id="IPR006016">
    <property type="entry name" value="UspA"/>
</dbReference>
<dbReference type="PANTHER" id="PTHR46268:SF6">
    <property type="entry name" value="UNIVERSAL STRESS PROTEIN UP12"/>
    <property type="match status" value="1"/>
</dbReference>
<keyword evidence="4" id="KW-1185">Reference proteome</keyword>
<reference evidence="4" key="1">
    <citation type="submission" date="2023-05" db="EMBL/GenBank/DDBJ databases">
        <title>Draft genome of Pseudofrankia sp. BMG5.37.</title>
        <authorList>
            <person name="Gtari M."/>
            <person name="Ghodhbane F."/>
            <person name="Sbissi I."/>
        </authorList>
    </citation>
    <scope>NUCLEOTIDE SEQUENCE [LARGE SCALE GENOMIC DNA]</scope>
    <source>
        <strain evidence="4">BMG 814</strain>
    </source>
</reference>
<accession>A0ABT9IFW5</accession>
<name>A0ABT9IFW5_9ACTN</name>
<dbReference type="Gene3D" id="3.40.50.620">
    <property type="entry name" value="HUPs"/>
    <property type="match status" value="1"/>
</dbReference>
<dbReference type="CDD" id="cd00293">
    <property type="entry name" value="USP-like"/>
    <property type="match status" value="1"/>
</dbReference>
<feature type="domain" description="UspA" evidence="2">
    <location>
        <begin position="2"/>
        <end position="128"/>
    </location>
</feature>
<dbReference type="InterPro" id="IPR014729">
    <property type="entry name" value="Rossmann-like_a/b/a_fold"/>
</dbReference>
<evidence type="ECO:0000259" key="2">
    <source>
        <dbReference type="Pfam" id="PF00582"/>
    </source>
</evidence>